<comment type="caution">
    <text evidence="1">The sequence shown here is derived from an EMBL/GenBank/DDBJ whole genome shotgun (WGS) entry which is preliminary data.</text>
</comment>
<sequence>MRLVLVIMACLICLDSKAENIEPFTS</sequence>
<evidence type="ECO:0000313" key="1">
    <source>
        <dbReference type="EMBL" id="KKL66971.1"/>
    </source>
</evidence>
<gene>
    <name evidence="1" type="ORF">LCGC14_2139680</name>
</gene>
<organism evidence="1">
    <name type="scientific">marine sediment metagenome</name>
    <dbReference type="NCBI Taxonomy" id="412755"/>
    <lineage>
        <taxon>unclassified sequences</taxon>
        <taxon>metagenomes</taxon>
        <taxon>ecological metagenomes</taxon>
    </lineage>
</organism>
<protein>
    <submittedName>
        <fullName evidence="1">Uncharacterized protein</fullName>
    </submittedName>
</protein>
<accession>A0A0F9EL17</accession>
<dbReference type="AlphaFoldDB" id="A0A0F9EL17"/>
<feature type="non-terminal residue" evidence="1">
    <location>
        <position position="26"/>
    </location>
</feature>
<dbReference type="EMBL" id="LAZR01027033">
    <property type="protein sequence ID" value="KKL66971.1"/>
    <property type="molecule type" value="Genomic_DNA"/>
</dbReference>
<proteinExistence type="predicted"/>
<reference evidence="1" key="1">
    <citation type="journal article" date="2015" name="Nature">
        <title>Complex archaea that bridge the gap between prokaryotes and eukaryotes.</title>
        <authorList>
            <person name="Spang A."/>
            <person name="Saw J.H."/>
            <person name="Jorgensen S.L."/>
            <person name="Zaremba-Niedzwiedzka K."/>
            <person name="Martijn J."/>
            <person name="Lind A.E."/>
            <person name="van Eijk R."/>
            <person name="Schleper C."/>
            <person name="Guy L."/>
            <person name="Ettema T.J."/>
        </authorList>
    </citation>
    <scope>NUCLEOTIDE SEQUENCE</scope>
</reference>
<name>A0A0F9EL17_9ZZZZ</name>